<dbReference type="RefSeq" id="WP_343769025.1">
    <property type="nucleotide sequence ID" value="NZ_BAAACF010000001.1"/>
</dbReference>
<feature type="transmembrane region" description="Helical" evidence="8">
    <location>
        <begin position="12"/>
        <end position="30"/>
    </location>
</feature>
<name>A0ABN1IZA2_9CLOT</name>
<keyword evidence="6 8" id="KW-1133">Transmembrane helix</keyword>
<keyword evidence="7 8" id="KW-0472">Membrane</keyword>
<dbReference type="Pfam" id="PF03845">
    <property type="entry name" value="Spore_permease"/>
    <property type="match status" value="1"/>
</dbReference>
<evidence type="ECO:0000256" key="6">
    <source>
        <dbReference type="ARBA" id="ARBA00022989"/>
    </source>
</evidence>
<feature type="transmembrane region" description="Helical" evidence="8">
    <location>
        <begin position="119"/>
        <end position="137"/>
    </location>
</feature>
<feature type="transmembrane region" description="Helical" evidence="8">
    <location>
        <begin position="222"/>
        <end position="242"/>
    </location>
</feature>
<dbReference type="PANTHER" id="PTHR34975:SF2">
    <property type="entry name" value="SPORE GERMINATION PROTEIN A2"/>
    <property type="match status" value="1"/>
</dbReference>
<evidence type="ECO:0000256" key="3">
    <source>
        <dbReference type="ARBA" id="ARBA00022448"/>
    </source>
</evidence>
<feature type="transmembrane region" description="Helical" evidence="8">
    <location>
        <begin position="42"/>
        <end position="63"/>
    </location>
</feature>
<feature type="transmembrane region" description="Helical" evidence="8">
    <location>
        <begin position="306"/>
        <end position="323"/>
    </location>
</feature>
<evidence type="ECO:0000256" key="5">
    <source>
        <dbReference type="ARBA" id="ARBA00022692"/>
    </source>
</evidence>
<dbReference type="Proteomes" id="UP001500339">
    <property type="component" value="Unassembled WGS sequence"/>
</dbReference>
<evidence type="ECO:0000313" key="10">
    <source>
        <dbReference type="Proteomes" id="UP001500339"/>
    </source>
</evidence>
<evidence type="ECO:0000256" key="2">
    <source>
        <dbReference type="ARBA" id="ARBA00007998"/>
    </source>
</evidence>
<comment type="similarity">
    <text evidence="2">Belongs to the amino acid-polyamine-organocation (APC) superfamily. Spore germination protein (SGP) (TC 2.A.3.9) family.</text>
</comment>
<organism evidence="9 10">
    <name type="scientific">Clostridium malenominatum</name>
    <dbReference type="NCBI Taxonomy" id="1539"/>
    <lineage>
        <taxon>Bacteria</taxon>
        <taxon>Bacillati</taxon>
        <taxon>Bacillota</taxon>
        <taxon>Clostridia</taxon>
        <taxon>Eubacteriales</taxon>
        <taxon>Clostridiaceae</taxon>
        <taxon>Clostridium</taxon>
    </lineage>
</organism>
<keyword evidence="5 8" id="KW-0812">Transmembrane</keyword>
<dbReference type="PANTHER" id="PTHR34975">
    <property type="entry name" value="SPORE GERMINATION PROTEIN A2"/>
    <property type="match status" value="1"/>
</dbReference>
<comment type="subcellular location">
    <subcellularLocation>
        <location evidence="1">Membrane</location>
        <topology evidence="1">Multi-pass membrane protein</topology>
    </subcellularLocation>
</comment>
<dbReference type="InterPro" id="IPR004761">
    <property type="entry name" value="Spore_GerAB"/>
</dbReference>
<keyword evidence="3" id="KW-0813">Transport</keyword>
<sequence>MGTKEDNVLTESQLVCILIGSMIGIGVLSLPKDVIKISKQDGWISVLLGSVYPLYVIFIANYIRKKHPKEDLLDLNKKIYGRFFGIIFNMIFLIFFLFIGTEVAAGVNNVLKIYMVHFLNKWNILTLLFLITAYAAYGGAKTIGRMNEVLFYSTFAIFLIPLFAVSKGDILNLKPVLGSGVLTIIKGVKETATIYSGVEILFIIYPFLHTNVNIGKCGLRSIIFITIIYTLFTIVTILYLGIDTTLKFLWPLITVTESIMIPVINSFRYVFLALWTMTMFKVISIDYYIFSYGLNKLFKKISRKNWILILYPIMIILSSLYGNPTIRRDFIGKVFPVYVTYNVVFITITAILVALGKGDNYAKKDENNNNN</sequence>
<feature type="transmembrane region" description="Helical" evidence="8">
    <location>
        <begin position="83"/>
        <end position="107"/>
    </location>
</feature>
<keyword evidence="4" id="KW-0309">Germination</keyword>
<evidence type="ECO:0000256" key="4">
    <source>
        <dbReference type="ARBA" id="ARBA00022544"/>
    </source>
</evidence>
<accession>A0ABN1IZA2</accession>
<dbReference type="EMBL" id="BAAACF010000001">
    <property type="protein sequence ID" value="GAA0724471.1"/>
    <property type="molecule type" value="Genomic_DNA"/>
</dbReference>
<dbReference type="Gene3D" id="1.20.1740.10">
    <property type="entry name" value="Amino acid/polyamine transporter I"/>
    <property type="match status" value="1"/>
</dbReference>
<feature type="transmembrane region" description="Helical" evidence="8">
    <location>
        <begin position="192"/>
        <end position="210"/>
    </location>
</feature>
<gene>
    <name evidence="9" type="ORF">GCM10008905_18390</name>
</gene>
<feature type="transmembrane region" description="Helical" evidence="8">
    <location>
        <begin position="269"/>
        <end position="294"/>
    </location>
</feature>
<evidence type="ECO:0000256" key="1">
    <source>
        <dbReference type="ARBA" id="ARBA00004141"/>
    </source>
</evidence>
<evidence type="ECO:0000313" key="9">
    <source>
        <dbReference type="EMBL" id="GAA0724471.1"/>
    </source>
</evidence>
<evidence type="ECO:0000256" key="8">
    <source>
        <dbReference type="SAM" id="Phobius"/>
    </source>
</evidence>
<proteinExistence type="inferred from homology"/>
<protein>
    <submittedName>
        <fullName evidence="9">Endospore germination permease</fullName>
    </submittedName>
</protein>
<feature type="transmembrane region" description="Helical" evidence="8">
    <location>
        <begin position="335"/>
        <end position="355"/>
    </location>
</feature>
<dbReference type="NCBIfam" id="TIGR00912">
    <property type="entry name" value="2A0309"/>
    <property type="match status" value="1"/>
</dbReference>
<feature type="transmembrane region" description="Helical" evidence="8">
    <location>
        <begin position="149"/>
        <end position="166"/>
    </location>
</feature>
<evidence type="ECO:0000256" key="7">
    <source>
        <dbReference type="ARBA" id="ARBA00023136"/>
    </source>
</evidence>
<keyword evidence="10" id="KW-1185">Reference proteome</keyword>
<comment type="caution">
    <text evidence="9">The sequence shown here is derived from an EMBL/GenBank/DDBJ whole genome shotgun (WGS) entry which is preliminary data.</text>
</comment>
<reference evidence="9 10" key="1">
    <citation type="journal article" date="2019" name="Int. J. Syst. Evol. Microbiol.">
        <title>The Global Catalogue of Microorganisms (GCM) 10K type strain sequencing project: providing services to taxonomists for standard genome sequencing and annotation.</title>
        <authorList>
            <consortium name="The Broad Institute Genomics Platform"/>
            <consortium name="The Broad Institute Genome Sequencing Center for Infectious Disease"/>
            <person name="Wu L."/>
            <person name="Ma J."/>
        </authorList>
    </citation>
    <scope>NUCLEOTIDE SEQUENCE [LARGE SCALE GENOMIC DNA]</scope>
    <source>
        <strain evidence="9 10">JCM 1405</strain>
    </source>
</reference>